<feature type="non-terminal residue" evidence="1">
    <location>
        <position position="1"/>
    </location>
</feature>
<accession>A0A5A7PTN1</accession>
<evidence type="ECO:0000313" key="2">
    <source>
        <dbReference type="Proteomes" id="UP000325081"/>
    </source>
</evidence>
<protein>
    <submittedName>
        <fullName evidence="1">NADPH:quinone oxidoreductase</fullName>
    </submittedName>
</protein>
<comment type="caution">
    <text evidence="1">The sequence shown here is derived from an EMBL/GenBank/DDBJ whole genome shotgun (WGS) entry which is preliminary data.</text>
</comment>
<reference evidence="2" key="1">
    <citation type="journal article" date="2019" name="Curr. Biol.">
        <title>Genome Sequence of Striga asiatica Provides Insight into the Evolution of Plant Parasitism.</title>
        <authorList>
            <person name="Yoshida S."/>
            <person name="Kim S."/>
            <person name="Wafula E.K."/>
            <person name="Tanskanen J."/>
            <person name="Kim Y.M."/>
            <person name="Honaas L."/>
            <person name="Yang Z."/>
            <person name="Spallek T."/>
            <person name="Conn C.E."/>
            <person name="Ichihashi Y."/>
            <person name="Cheong K."/>
            <person name="Cui S."/>
            <person name="Der J.P."/>
            <person name="Gundlach H."/>
            <person name="Jiao Y."/>
            <person name="Hori C."/>
            <person name="Ishida J.K."/>
            <person name="Kasahara H."/>
            <person name="Kiba T."/>
            <person name="Kim M.S."/>
            <person name="Koo N."/>
            <person name="Laohavisit A."/>
            <person name="Lee Y.H."/>
            <person name="Lumba S."/>
            <person name="McCourt P."/>
            <person name="Mortimer J.C."/>
            <person name="Mutuku J.M."/>
            <person name="Nomura T."/>
            <person name="Sasaki-Sekimoto Y."/>
            <person name="Seto Y."/>
            <person name="Wang Y."/>
            <person name="Wakatake T."/>
            <person name="Sakakibara H."/>
            <person name="Demura T."/>
            <person name="Yamaguchi S."/>
            <person name="Yoneyama K."/>
            <person name="Manabe R.I."/>
            <person name="Nelson D.C."/>
            <person name="Schulman A.H."/>
            <person name="Timko M.P."/>
            <person name="dePamphilis C.W."/>
            <person name="Choi D."/>
            <person name="Shirasu K."/>
        </authorList>
    </citation>
    <scope>NUCLEOTIDE SEQUENCE [LARGE SCALE GENOMIC DNA]</scope>
    <source>
        <strain evidence="2">cv. UVA1</strain>
    </source>
</reference>
<keyword evidence="2" id="KW-1185">Reference proteome</keyword>
<dbReference type="AlphaFoldDB" id="A0A5A7PTN1"/>
<sequence length="113" mass="12473">LPPPIASPWSAPSSCCNCDFSSSDPSSAADFLDLKGLTGDPMSKPLSTFQAPPPHFDSSADMKRVSYGAREVIRRDIEVNGTYPRTVEAFRQKILAVDSTLCFARVQLFCHWY</sequence>
<gene>
    <name evidence="1" type="ORF">STAS_12528</name>
</gene>
<name>A0A5A7PTN1_STRAF</name>
<organism evidence="1 2">
    <name type="scientific">Striga asiatica</name>
    <name type="common">Asiatic witchweed</name>
    <name type="synonym">Buchnera asiatica</name>
    <dbReference type="NCBI Taxonomy" id="4170"/>
    <lineage>
        <taxon>Eukaryota</taxon>
        <taxon>Viridiplantae</taxon>
        <taxon>Streptophyta</taxon>
        <taxon>Embryophyta</taxon>
        <taxon>Tracheophyta</taxon>
        <taxon>Spermatophyta</taxon>
        <taxon>Magnoliopsida</taxon>
        <taxon>eudicotyledons</taxon>
        <taxon>Gunneridae</taxon>
        <taxon>Pentapetalae</taxon>
        <taxon>asterids</taxon>
        <taxon>lamiids</taxon>
        <taxon>Lamiales</taxon>
        <taxon>Orobanchaceae</taxon>
        <taxon>Buchnereae</taxon>
        <taxon>Striga</taxon>
    </lineage>
</organism>
<proteinExistence type="predicted"/>
<dbReference type="EMBL" id="BKCP01005084">
    <property type="protein sequence ID" value="GER36200.1"/>
    <property type="molecule type" value="Genomic_DNA"/>
</dbReference>
<dbReference type="Proteomes" id="UP000325081">
    <property type="component" value="Unassembled WGS sequence"/>
</dbReference>
<evidence type="ECO:0000313" key="1">
    <source>
        <dbReference type="EMBL" id="GER36200.1"/>
    </source>
</evidence>